<dbReference type="AlphaFoldDB" id="A0A9P9BUX2"/>
<dbReference type="InterPro" id="IPR011009">
    <property type="entry name" value="Kinase-like_dom_sf"/>
</dbReference>
<dbReference type="OrthoDB" id="2906425at2759"/>
<proteinExistence type="predicted"/>
<comment type="caution">
    <text evidence="3">The sequence shown here is derived from an EMBL/GenBank/DDBJ whole genome shotgun (WGS) entry which is preliminary data.</text>
</comment>
<keyword evidence="4" id="KW-1185">Reference proteome</keyword>
<accession>A0A9P9BUX2</accession>
<dbReference type="RefSeq" id="XP_046019481.1">
    <property type="nucleotide sequence ID" value="XM_046152551.1"/>
</dbReference>
<name>A0A9P9BUX2_9PEZI</name>
<feature type="domain" description="Aminoglycoside phosphotransferase" evidence="2">
    <location>
        <begin position="59"/>
        <end position="331"/>
    </location>
</feature>
<protein>
    <submittedName>
        <fullName evidence="3">Phosphotransferase enzyme family-domain-containing protein</fullName>
    </submittedName>
</protein>
<dbReference type="Pfam" id="PF01636">
    <property type="entry name" value="APH"/>
    <property type="match status" value="1"/>
</dbReference>
<organism evidence="3 4">
    <name type="scientific">Microdochium trichocladiopsis</name>
    <dbReference type="NCBI Taxonomy" id="1682393"/>
    <lineage>
        <taxon>Eukaryota</taxon>
        <taxon>Fungi</taxon>
        <taxon>Dikarya</taxon>
        <taxon>Ascomycota</taxon>
        <taxon>Pezizomycotina</taxon>
        <taxon>Sordariomycetes</taxon>
        <taxon>Xylariomycetidae</taxon>
        <taxon>Xylariales</taxon>
        <taxon>Microdochiaceae</taxon>
        <taxon>Microdochium</taxon>
    </lineage>
</organism>
<dbReference type="PANTHER" id="PTHR21310:SF13">
    <property type="entry name" value="AMINOGLYCOSIDE PHOSPHOTRANSFERASE DOMAIN-CONTAINING PROTEIN"/>
    <property type="match status" value="1"/>
</dbReference>
<reference evidence="3" key="1">
    <citation type="journal article" date="2021" name="Nat. Commun.">
        <title>Genetic determinants of endophytism in the Arabidopsis root mycobiome.</title>
        <authorList>
            <person name="Mesny F."/>
            <person name="Miyauchi S."/>
            <person name="Thiergart T."/>
            <person name="Pickel B."/>
            <person name="Atanasova L."/>
            <person name="Karlsson M."/>
            <person name="Huettel B."/>
            <person name="Barry K.W."/>
            <person name="Haridas S."/>
            <person name="Chen C."/>
            <person name="Bauer D."/>
            <person name="Andreopoulos W."/>
            <person name="Pangilinan J."/>
            <person name="LaButti K."/>
            <person name="Riley R."/>
            <person name="Lipzen A."/>
            <person name="Clum A."/>
            <person name="Drula E."/>
            <person name="Henrissat B."/>
            <person name="Kohler A."/>
            <person name="Grigoriev I.V."/>
            <person name="Martin F.M."/>
            <person name="Hacquard S."/>
        </authorList>
    </citation>
    <scope>NUCLEOTIDE SEQUENCE</scope>
    <source>
        <strain evidence="3">MPI-CAGE-CH-0230</strain>
    </source>
</reference>
<evidence type="ECO:0000313" key="3">
    <source>
        <dbReference type="EMBL" id="KAH7041426.1"/>
    </source>
</evidence>
<dbReference type="Gene3D" id="3.30.200.20">
    <property type="entry name" value="Phosphorylase Kinase, domain 1"/>
    <property type="match status" value="1"/>
</dbReference>
<evidence type="ECO:0000259" key="2">
    <source>
        <dbReference type="Pfam" id="PF01636"/>
    </source>
</evidence>
<dbReference type="EMBL" id="JAGTJQ010000001">
    <property type="protein sequence ID" value="KAH7041426.1"/>
    <property type="molecule type" value="Genomic_DNA"/>
</dbReference>
<dbReference type="Gene3D" id="3.90.1200.10">
    <property type="match status" value="1"/>
</dbReference>
<dbReference type="SUPFAM" id="SSF56112">
    <property type="entry name" value="Protein kinase-like (PK-like)"/>
    <property type="match status" value="1"/>
</dbReference>
<feature type="region of interest" description="Disordered" evidence="1">
    <location>
        <begin position="351"/>
        <end position="381"/>
    </location>
</feature>
<dbReference type="PANTHER" id="PTHR21310">
    <property type="entry name" value="AMINOGLYCOSIDE PHOSPHOTRANSFERASE-RELATED-RELATED"/>
    <property type="match status" value="1"/>
</dbReference>
<sequence length="469" mass="53219">MAAGEITTTLATRDPQDGLAWDEQLFDSVPVWTKQPSEAAIKRTCCKHFGLPDNEPTCTISFFSSGAFNKLYLVTARHEKALMRVSLPVYPTFKTRGEVTTLRWVKENTSIPVPRVLAFDDTNNNDIGFEWILMELMPGKTAYRNWRAISMEQKKFLAETIADYQAQLARAAARHGLDAIGTLSKNEASTNGRPEITSAEPRIVPSRLVTHEFFLGNRLKLDVPHGPFRSSQEWITTLLDMIVREQTNIANEIADDEDSDKEEAEEIIEVAKRLLRVLPKVFPEQKSQKDSDNAISTTERTYLYHDDLNLKNILLDKDGDISAIVDWECVSALPLWMSTRMPQFLRDDERWEEPNPDQYAPDNEDSRIPGEPSGDGEDALDNEGKADLYWIHRGEYEATVLGKAYREKLGELWLGWEKLREEGFLKVYMYEAVLSCASGFFLSGISRWIDAIEAGTVVRDGKVLSWVDA</sequence>
<dbReference type="GeneID" id="70182097"/>
<dbReference type="Proteomes" id="UP000756346">
    <property type="component" value="Unassembled WGS sequence"/>
</dbReference>
<dbReference type="InterPro" id="IPR051678">
    <property type="entry name" value="AGP_Transferase"/>
</dbReference>
<evidence type="ECO:0000256" key="1">
    <source>
        <dbReference type="SAM" id="MobiDB-lite"/>
    </source>
</evidence>
<dbReference type="InterPro" id="IPR002575">
    <property type="entry name" value="Aminoglycoside_PTrfase"/>
</dbReference>
<gene>
    <name evidence="3" type="ORF">B0I36DRAFT_312827</name>
</gene>
<evidence type="ECO:0000313" key="4">
    <source>
        <dbReference type="Proteomes" id="UP000756346"/>
    </source>
</evidence>